<dbReference type="Proteomes" id="UP001316803">
    <property type="component" value="Unassembled WGS sequence"/>
</dbReference>
<evidence type="ECO:0000256" key="1">
    <source>
        <dbReference type="SAM" id="MobiDB-lite"/>
    </source>
</evidence>
<comment type="caution">
    <text evidence="4">The sequence shown here is derived from an EMBL/GenBank/DDBJ whole genome shotgun (WGS) entry which is preliminary data.</text>
</comment>
<keyword evidence="3" id="KW-0732">Signal</keyword>
<keyword evidence="5" id="KW-1185">Reference proteome</keyword>
<evidence type="ECO:0000256" key="2">
    <source>
        <dbReference type="SAM" id="Phobius"/>
    </source>
</evidence>
<evidence type="ECO:0008006" key="6">
    <source>
        <dbReference type="Google" id="ProtNLM"/>
    </source>
</evidence>
<dbReference type="AlphaFoldDB" id="A0AAN8EE53"/>
<accession>A0AAN8EE53</accession>
<evidence type="ECO:0000313" key="5">
    <source>
        <dbReference type="Proteomes" id="UP001316803"/>
    </source>
</evidence>
<feature type="chain" id="PRO_5042964340" description="Mid2 domain-containing protein" evidence="3">
    <location>
        <begin position="21"/>
        <end position="310"/>
    </location>
</feature>
<reference evidence="4 5" key="1">
    <citation type="submission" date="2022-12" db="EMBL/GenBank/DDBJ databases">
        <title>Genomic features and morphological characterization of a novel Knufia sp. strain isolated from spacecraft assembly facility.</title>
        <authorList>
            <person name="Teixeira M."/>
            <person name="Chander A.M."/>
            <person name="Stajich J.E."/>
            <person name="Venkateswaran K."/>
        </authorList>
    </citation>
    <scope>NUCLEOTIDE SEQUENCE [LARGE SCALE GENOMIC DNA]</scope>
    <source>
        <strain evidence="4 5">FJI-L2-BK-P2</strain>
    </source>
</reference>
<keyword evidence="2" id="KW-0812">Transmembrane</keyword>
<dbReference type="PANTHER" id="PTHR16861:SF4">
    <property type="entry name" value="SH3 DOMAIN PROTEIN (AFU_ORTHOLOGUE AFUA_1G13610)"/>
    <property type="match status" value="1"/>
</dbReference>
<proteinExistence type="predicted"/>
<evidence type="ECO:0000313" key="4">
    <source>
        <dbReference type="EMBL" id="KAK5953514.1"/>
    </source>
</evidence>
<feature type="transmembrane region" description="Helical" evidence="2">
    <location>
        <begin position="209"/>
        <end position="231"/>
    </location>
</feature>
<name>A0AAN8EE53_9EURO</name>
<feature type="signal peptide" evidence="3">
    <location>
        <begin position="1"/>
        <end position="20"/>
    </location>
</feature>
<keyword evidence="2" id="KW-1133">Transmembrane helix</keyword>
<organism evidence="4 5">
    <name type="scientific">Knufia fluminis</name>
    <dbReference type="NCBI Taxonomy" id="191047"/>
    <lineage>
        <taxon>Eukaryota</taxon>
        <taxon>Fungi</taxon>
        <taxon>Dikarya</taxon>
        <taxon>Ascomycota</taxon>
        <taxon>Pezizomycotina</taxon>
        <taxon>Eurotiomycetes</taxon>
        <taxon>Chaetothyriomycetidae</taxon>
        <taxon>Chaetothyriales</taxon>
        <taxon>Trichomeriaceae</taxon>
        <taxon>Knufia</taxon>
    </lineage>
</organism>
<protein>
    <recommendedName>
        <fullName evidence="6">Mid2 domain-containing protein</fullName>
    </recommendedName>
</protein>
<feature type="region of interest" description="Disordered" evidence="1">
    <location>
        <begin position="239"/>
        <end position="310"/>
    </location>
</feature>
<sequence>MRPEIAVIATVLACAHLAACQNVDFFYTETIDTCQLNGAYMLADDETTHGGVCAYRQDVERVYACPSPDQSCWTWAQECNDSGVGQTVCNKGGSVFCCNAVAGETCTEQEGQINICISEFASPNSGVSTEQANEVYLAALGVSNVTATTQTADPTVFSTRNLASTAVSSSSTGASTTTTSGSSTSTSTSSPTGTPAPPSPDPSGISGGAIAGIVVGAAAGLAIIAAIFFFLARKRRSSGHKTESKYTPVTPSEATAYDSSVEKTNAGVHNGSPGQTGMSELGSDGHGRAELSATNTVTPGRNAPTRYETP</sequence>
<gene>
    <name evidence="4" type="ORF">OHC33_005458</name>
</gene>
<dbReference type="PANTHER" id="PTHR16861">
    <property type="entry name" value="GLYCOPROTEIN 38"/>
    <property type="match status" value="1"/>
</dbReference>
<keyword evidence="2" id="KW-0472">Membrane</keyword>
<dbReference type="EMBL" id="JAKLMC020000011">
    <property type="protein sequence ID" value="KAK5953514.1"/>
    <property type="molecule type" value="Genomic_DNA"/>
</dbReference>
<evidence type="ECO:0000256" key="3">
    <source>
        <dbReference type="SAM" id="SignalP"/>
    </source>
</evidence>
<feature type="region of interest" description="Disordered" evidence="1">
    <location>
        <begin position="168"/>
        <end position="204"/>
    </location>
</feature>
<feature type="compositionally biased region" description="Low complexity" evidence="1">
    <location>
        <begin position="168"/>
        <end position="193"/>
    </location>
</feature>